<evidence type="ECO:0000313" key="3">
    <source>
        <dbReference type="Proteomes" id="UP001159363"/>
    </source>
</evidence>
<comment type="caution">
    <text evidence="2">The sequence shown here is derived from an EMBL/GenBank/DDBJ whole genome shotgun (WGS) entry which is preliminary data.</text>
</comment>
<evidence type="ECO:0000313" key="2">
    <source>
        <dbReference type="EMBL" id="KAJ8875932.1"/>
    </source>
</evidence>
<evidence type="ECO:0000259" key="1">
    <source>
        <dbReference type="Pfam" id="PF20700"/>
    </source>
</evidence>
<gene>
    <name evidence="2" type="ORF">PR048_023840</name>
</gene>
<feature type="domain" description="Mutator-like transposase" evidence="1">
    <location>
        <begin position="2"/>
        <end position="272"/>
    </location>
</feature>
<name>A0ABQ9GV98_9NEOP</name>
<dbReference type="Pfam" id="PF20700">
    <property type="entry name" value="Mutator"/>
    <property type="match status" value="1"/>
</dbReference>
<proteinExistence type="predicted"/>
<dbReference type="InterPro" id="IPR049012">
    <property type="entry name" value="Mutator_transp_dom"/>
</dbReference>
<protein>
    <recommendedName>
        <fullName evidence="1">Mutator-like transposase domain-containing protein</fullName>
    </recommendedName>
</protein>
<sequence>MTGKGYSAMEQLLSMMEIPASSSKTFKQQEEEISEVWLESLTEAVEQAAEEERQYAIEEGHVNKDGVSYVTVIVDGGWSHLSYGHSYVAKSGVAILAGKKTGKLLFLGLRNMYCSICSPAETRKQKPNEHNCYKNWSSCSSTMESDILFEGFKASEKTRGLRYLKYIGDGDSSVQKAITERVPYGLQVVKTGCTNHLLEKLYKHLLRLSKENCQNKKILTQKRIKYIQRRIRHLITEEFRKENPSVVTLKNYIRATPYHVFGNHTDCRQEICNKANISSVSELDTAPRNFLARIISITGNFAAKGDSLVPNLTSNSAETYMRLVARFSDGKQFFSTRGSYNTRCYGVALSFQHGSSWIHNAWKRKVGKNPGQRAKRLVTKKGENKSSARKCLQFRHKVSKKTVPTTGETASCLRYLQRRSNL</sequence>
<accession>A0ABQ9GV98</accession>
<keyword evidence="3" id="KW-1185">Reference proteome</keyword>
<dbReference type="Proteomes" id="UP001159363">
    <property type="component" value="Chromosome 8"/>
</dbReference>
<organism evidence="2 3">
    <name type="scientific">Dryococelus australis</name>
    <dbReference type="NCBI Taxonomy" id="614101"/>
    <lineage>
        <taxon>Eukaryota</taxon>
        <taxon>Metazoa</taxon>
        <taxon>Ecdysozoa</taxon>
        <taxon>Arthropoda</taxon>
        <taxon>Hexapoda</taxon>
        <taxon>Insecta</taxon>
        <taxon>Pterygota</taxon>
        <taxon>Neoptera</taxon>
        <taxon>Polyneoptera</taxon>
        <taxon>Phasmatodea</taxon>
        <taxon>Verophasmatodea</taxon>
        <taxon>Anareolatae</taxon>
        <taxon>Phasmatidae</taxon>
        <taxon>Eurycanthinae</taxon>
        <taxon>Dryococelus</taxon>
    </lineage>
</organism>
<reference evidence="2 3" key="1">
    <citation type="submission" date="2023-02" db="EMBL/GenBank/DDBJ databases">
        <title>LHISI_Scaffold_Assembly.</title>
        <authorList>
            <person name="Stuart O.P."/>
            <person name="Cleave R."/>
            <person name="Magrath M.J.L."/>
            <person name="Mikheyev A.S."/>
        </authorList>
    </citation>
    <scope>NUCLEOTIDE SEQUENCE [LARGE SCALE GENOMIC DNA]</scope>
    <source>
        <strain evidence="2">Daus_M_001</strain>
        <tissue evidence="2">Leg muscle</tissue>
    </source>
</reference>
<dbReference type="EMBL" id="JARBHB010000009">
    <property type="protein sequence ID" value="KAJ8875932.1"/>
    <property type="molecule type" value="Genomic_DNA"/>
</dbReference>